<keyword evidence="2" id="KW-0560">Oxidoreductase</keyword>
<dbReference type="Proteomes" id="UP000809910">
    <property type="component" value="Unassembled WGS sequence"/>
</dbReference>
<dbReference type="InterPro" id="IPR050411">
    <property type="entry name" value="AlphaKG_dependent_hydroxylases"/>
</dbReference>
<feature type="domain" description="TauD/TfdA-like" evidence="3">
    <location>
        <begin position="22"/>
        <end position="341"/>
    </location>
</feature>
<dbReference type="EMBL" id="JADWVN010000026">
    <property type="protein sequence ID" value="MBL7527326.1"/>
    <property type="molecule type" value="Genomic_DNA"/>
</dbReference>
<dbReference type="RefSeq" id="WP_203112279.1">
    <property type="nucleotide sequence ID" value="NZ_JADOBG010000022.1"/>
</dbReference>
<keyword evidence="4" id="KW-0223">Dioxygenase</keyword>
<dbReference type="InterPro" id="IPR042098">
    <property type="entry name" value="TauD-like_sf"/>
</dbReference>
<evidence type="ECO:0000313" key="5">
    <source>
        <dbReference type="Proteomes" id="UP000809910"/>
    </source>
</evidence>
<comment type="caution">
    <text evidence="4">The sequence shown here is derived from an EMBL/GenBank/DDBJ whole genome shotgun (WGS) entry which is preliminary data.</text>
</comment>
<organism evidence="4 5">
    <name type="scientific">Legionella bononiensis</name>
    <dbReference type="NCBI Taxonomy" id="2793102"/>
    <lineage>
        <taxon>Bacteria</taxon>
        <taxon>Pseudomonadati</taxon>
        <taxon>Pseudomonadota</taxon>
        <taxon>Gammaproteobacteria</taxon>
        <taxon>Legionellales</taxon>
        <taxon>Legionellaceae</taxon>
        <taxon>Legionella</taxon>
    </lineage>
</organism>
<comment type="cofactor">
    <cofactor evidence="1">
        <name>Fe(2+)</name>
        <dbReference type="ChEBI" id="CHEBI:29033"/>
    </cofactor>
</comment>
<name>A0ABS1WD75_9GAMM</name>
<accession>A0ABS1WD75</accession>
<reference evidence="4 5" key="1">
    <citation type="submission" date="2020-12" db="EMBL/GenBank/DDBJ databases">
        <title>WGS of Legionella: environmental sample.</title>
        <authorList>
            <person name="Cristino S."/>
            <person name="Girolamini L."/>
            <person name="Salaris S."/>
            <person name="Pascale M.R."/>
            <person name="Mazzotta M."/>
            <person name="Orsini M."/>
            <person name="Grottola A."/>
        </authorList>
    </citation>
    <scope>NUCLEOTIDE SEQUENCE [LARGE SCALE GENOMIC DNA]</scope>
    <source>
        <strain evidence="4 5">30cs62</strain>
    </source>
</reference>
<dbReference type="Pfam" id="PF02668">
    <property type="entry name" value="TauD"/>
    <property type="match status" value="1"/>
</dbReference>
<sequence>MDFKIMIDPELNIPMIVNSTTAKNINPDALSELIHQHRPEFLKQLAEYGALLFRGFACQDVDSFSKAIDACNLGIRCSTKDYEIARTILANEIYTSSDLPAHIFLPLHHEKPRTKNPPNHIYFCCNTPAPEGGATLLGNAGAIWLDIPEAIQKKIMNFGIVYKQFFHGKSIKQYLIQSILNASSARTWMNYFGTEEKKQIEERLKNEGLQWKWVHGGTDLIVLNYLPGAVPHPVTNQTLWFNSAGYLNFYSNLLYGELNALPTYQYLVNRYLIAKDIVPIVCHYGNNTPFSPTEINQINQVIQQHTYPIYWQAGDFMIVDNFTFMHGKEAHTGDRLLYACMTKA</sequence>
<dbReference type="PANTHER" id="PTHR10696">
    <property type="entry name" value="GAMMA-BUTYROBETAINE HYDROXYLASE-RELATED"/>
    <property type="match status" value="1"/>
</dbReference>
<gene>
    <name evidence="4" type="ORF">I5282_12200</name>
</gene>
<dbReference type="GO" id="GO:0051213">
    <property type="term" value="F:dioxygenase activity"/>
    <property type="evidence" value="ECO:0007669"/>
    <property type="project" value="UniProtKB-KW"/>
</dbReference>
<evidence type="ECO:0000313" key="4">
    <source>
        <dbReference type="EMBL" id="MBL7527326.1"/>
    </source>
</evidence>
<keyword evidence="5" id="KW-1185">Reference proteome</keyword>
<evidence type="ECO:0000256" key="2">
    <source>
        <dbReference type="ARBA" id="ARBA00023002"/>
    </source>
</evidence>
<dbReference type="Gene3D" id="3.60.130.10">
    <property type="entry name" value="Clavaminate synthase-like"/>
    <property type="match status" value="1"/>
</dbReference>
<proteinExistence type="predicted"/>
<dbReference type="InterPro" id="IPR003819">
    <property type="entry name" value="TauD/TfdA-like"/>
</dbReference>
<dbReference type="SUPFAM" id="SSF51197">
    <property type="entry name" value="Clavaminate synthase-like"/>
    <property type="match status" value="1"/>
</dbReference>
<evidence type="ECO:0000256" key="1">
    <source>
        <dbReference type="ARBA" id="ARBA00001954"/>
    </source>
</evidence>
<dbReference type="PANTHER" id="PTHR10696:SF21">
    <property type="entry name" value="TAUD_TFDA-LIKE DOMAIN-CONTAINING PROTEIN"/>
    <property type="match status" value="1"/>
</dbReference>
<evidence type="ECO:0000259" key="3">
    <source>
        <dbReference type="Pfam" id="PF02668"/>
    </source>
</evidence>
<protein>
    <submittedName>
        <fullName evidence="4">TauD/TfdA family dioxygenase</fullName>
    </submittedName>
</protein>